<dbReference type="GO" id="GO:0032259">
    <property type="term" value="P:methylation"/>
    <property type="evidence" value="ECO:0007669"/>
    <property type="project" value="UniProtKB-KW"/>
</dbReference>
<dbReference type="HOGENOM" id="CLU_082414_0_0_10"/>
<gene>
    <name evidence="2" type="ordered locus">Solca_3461</name>
</gene>
<sequence length="207" mass="23667">MSFSRKEHWEGIYDTKKLEEVSWFQPKPTTSLSFFEEFDVQKTASIIDIGGGDSFLADNLLKEGYNHISVLDISARALERAQNRLGPDSVKITWLAEDITLFKPDQKFDVWHDRAVFHFLTDEEDINSYINTAYQAINPGGLLIIGTFSTDGPTKCSGIPIKQYSDTTLTEMFSNGFTKVNCFYIDHSTPFNTMQNFVFCSFKRDNH</sequence>
<dbReference type="STRING" id="929556.Solca_3461"/>
<dbReference type="RefSeq" id="WP_014681689.1">
    <property type="nucleotide sequence ID" value="NC_017770.1"/>
</dbReference>
<dbReference type="Proteomes" id="UP000007590">
    <property type="component" value="Chromosome"/>
</dbReference>
<dbReference type="PANTHER" id="PTHR12843">
    <property type="entry name" value="PROTEIN-LYSINE N-METHYLTRANSFERASE METTL10"/>
    <property type="match status" value="1"/>
</dbReference>
<reference evidence="2" key="1">
    <citation type="submission" date="2012-02" db="EMBL/GenBank/DDBJ databases">
        <title>The complete genome of Solitalea canadensis DSM 3403.</title>
        <authorList>
            <consortium name="US DOE Joint Genome Institute (JGI-PGF)"/>
            <person name="Lucas S."/>
            <person name="Copeland A."/>
            <person name="Lapidus A."/>
            <person name="Glavina del Rio T."/>
            <person name="Dalin E."/>
            <person name="Tice H."/>
            <person name="Bruce D."/>
            <person name="Goodwin L."/>
            <person name="Pitluck S."/>
            <person name="Peters L."/>
            <person name="Ovchinnikova G."/>
            <person name="Lu M."/>
            <person name="Kyrpides N."/>
            <person name="Mavromatis K."/>
            <person name="Ivanova N."/>
            <person name="Brettin T."/>
            <person name="Detter J.C."/>
            <person name="Han C."/>
            <person name="Larimer F."/>
            <person name="Land M."/>
            <person name="Hauser L."/>
            <person name="Markowitz V."/>
            <person name="Cheng J.-F."/>
            <person name="Hugenholtz P."/>
            <person name="Woyke T."/>
            <person name="Wu D."/>
            <person name="Spring S."/>
            <person name="Schroeder M."/>
            <person name="Kopitz M."/>
            <person name="Brambilla E."/>
            <person name="Klenk H.-P."/>
            <person name="Eisen J.A."/>
        </authorList>
    </citation>
    <scope>NUCLEOTIDE SEQUENCE</scope>
    <source>
        <strain evidence="2">DSM 3403</strain>
    </source>
</reference>
<protein>
    <submittedName>
        <fullName evidence="2">Methyltransferase family protein</fullName>
    </submittedName>
</protein>
<dbReference type="AlphaFoldDB" id="H8KXD7"/>
<dbReference type="PANTHER" id="PTHR12843:SF5">
    <property type="entry name" value="EEF1A LYSINE METHYLTRANSFERASE 2"/>
    <property type="match status" value="1"/>
</dbReference>
<dbReference type="Pfam" id="PF08242">
    <property type="entry name" value="Methyltransf_12"/>
    <property type="match status" value="1"/>
</dbReference>
<keyword evidence="3" id="KW-1185">Reference proteome</keyword>
<organism evidence="2 3">
    <name type="scientific">Solitalea canadensis (strain ATCC 29591 / DSM 3403 / JCM 21819 / LMG 8368 / NBRC 15130 / NCIMB 12057 / USAM 9D)</name>
    <name type="common">Flexibacter canadensis</name>
    <dbReference type="NCBI Taxonomy" id="929556"/>
    <lineage>
        <taxon>Bacteria</taxon>
        <taxon>Pseudomonadati</taxon>
        <taxon>Bacteroidota</taxon>
        <taxon>Sphingobacteriia</taxon>
        <taxon>Sphingobacteriales</taxon>
        <taxon>Sphingobacteriaceae</taxon>
        <taxon>Solitalea</taxon>
    </lineage>
</organism>
<dbReference type="eggNOG" id="COG0500">
    <property type="taxonomic scope" value="Bacteria"/>
</dbReference>
<evidence type="ECO:0000259" key="1">
    <source>
        <dbReference type="Pfam" id="PF08242"/>
    </source>
</evidence>
<dbReference type="CDD" id="cd02440">
    <property type="entry name" value="AdoMet_MTases"/>
    <property type="match status" value="1"/>
</dbReference>
<dbReference type="InterPro" id="IPR013217">
    <property type="entry name" value="Methyltransf_12"/>
</dbReference>
<evidence type="ECO:0000313" key="2">
    <source>
        <dbReference type="EMBL" id="AFD08466.1"/>
    </source>
</evidence>
<dbReference type="EMBL" id="CP003349">
    <property type="protein sequence ID" value="AFD08466.1"/>
    <property type="molecule type" value="Genomic_DNA"/>
</dbReference>
<dbReference type="Gene3D" id="3.40.50.150">
    <property type="entry name" value="Vaccinia Virus protein VP39"/>
    <property type="match status" value="1"/>
</dbReference>
<dbReference type="GO" id="GO:0008168">
    <property type="term" value="F:methyltransferase activity"/>
    <property type="evidence" value="ECO:0007669"/>
    <property type="project" value="UniProtKB-KW"/>
</dbReference>
<keyword evidence="2" id="KW-0808">Transferase</keyword>
<dbReference type="InterPro" id="IPR029063">
    <property type="entry name" value="SAM-dependent_MTases_sf"/>
</dbReference>
<evidence type="ECO:0000313" key="3">
    <source>
        <dbReference type="Proteomes" id="UP000007590"/>
    </source>
</evidence>
<dbReference type="SUPFAM" id="SSF53335">
    <property type="entry name" value="S-adenosyl-L-methionine-dependent methyltransferases"/>
    <property type="match status" value="1"/>
</dbReference>
<feature type="domain" description="Methyltransferase type 12" evidence="1">
    <location>
        <begin position="47"/>
        <end position="143"/>
    </location>
</feature>
<accession>H8KXD7</accession>
<keyword evidence="2" id="KW-0489">Methyltransferase</keyword>
<dbReference type="KEGG" id="scn:Solca_3461"/>
<proteinExistence type="predicted"/>
<name>H8KXD7_SOLCM</name>